<dbReference type="Proteomes" id="UP001301140">
    <property type="component" value="Unassembled WGS sequence"/>
</dbReference>
<dbReference type="Pfam" id="PF08734">
    <property type="entry name" value="GYD"/>
    <property type="match status" value="1"/>
</dbReference>
<proteinExistence type="predicted"/>
<accession>A0AAP3XRT1</accession>
<organism evidence="1 2">
    <name type="scientific">Marinimicrococcus flavescens</name>
    <dbReference type="NCBI Taxonomy" id="3031815"/>
    <lineage>
        <taxon>Bacteria</taxon>
        <taxon>Pseudomonadati</taxon>
        <taxon>Pseudomonadota</taxon>
        <taxon>Alphaproteobacteria</taxon>
        <taxon>Geminicoccales</taxon>
        <taxon>Geminicoccaceae</taxon>
        <taxon>Marinimicrococcus</taxon>
    </lineage>
</organism>
<reference evidence="1 2" key="1">
    <citation type="submission" date="2023-03" db="EMBL/GenBank/DDBJ databases">
        <title>YIM 152171 draft genome.</title>
        <authorList>
            <person name="Yang Z."/>
        </authorList>
    </citation>
    <scope>NUCLEOTIDE SEQUENCE [LARGE SCALE GENOMIC DNA]</scope>
    <source>
        <strain evidence="1 2">YIM 152171</strain>
    </source>
</reference>
<evidence type="ECO:0000313" key="1">
    <source>
        <dbReference type="EMBL" id="MDF1586846.1"/>
    </source>
</evidence>
<dbReference type="RefSeq" id="WP_327789266.1">
    <property type="nucleotide sequence ID" value="NZ_JARGEQ010000096.1"/>
</dbReference>
<protein>
    <submittedName>
        <fullName evidence="1">GYD domain-containing protein</fullName>
    </submittedName>
</protein>
<keyword evidence="2" id="KW-1185">Reference proteome</keyword>
<dbReference type="EMBL" id="JARGEQ010000096">
    <property type="protein sequence ID" value="MDF1586846.1"/>
    <property type="molecule type" value="Genomic_DNA"/>
</dbReference>
<dbReference type="AlphaFoldDB" id="A0AAP3XRT1"/>
<gene>
    <name evidence="1" type="ORF">PZ740_10690</name>
</gene>
<evidence type="ECO:0000313" key="2">
    <source>
        <dbReference type="Proteomes" id="UP001301140"/>
    </source>
</evidence>
<dbReference type="InterPro" id="IPR014845">
    <property type="entry name" value="GYD/TTHA1554"/>
</dbReference>
<sequence>MPIFITQGRYSQSAIKGMVAKPEDRAEAVAELAGKAGGKLLHYWVTLGEYDFLVVFDMPSHKEVSAAMLAAGAGGGITDFRTTLAMTSAEAKAVFGAAGDLTASFRPAGAG</sequence>
<comment type="caution">
    <text evidence="1">The sequence shown here is derived from an EMBL/GenBank/DDBJ whole genome shotgun (WGS) entry which is preliminary data.</text>
</comment>
<name>A0AAP3XRT1_9PROT</name>